<dbReference type="InterPro" id="IPR041588">
    <property type="entry name" value="Integrase_H2C2"/>
</dbReference>
<feature type="region of interest" description="Disordered" evidence="9">
    <location>
        <begin position="270"/>
        <end position="302"/>
    </location>
</feature>
<feature type="compositionally biased region" description="Polar residues" evidence="9">
    <location>
        <begin position="1393"/>
        <end position="1404"/>
    </location>
</feature>
<dbReference type="InterPro" id="IPR056924">
    <property type="entry name" value="SH3_Tf2-1"/>
</dbReference>
<dbReference type="SMART" id="SM00343">
    <property type="entry name" value="ZnF_C2HC"/>
    <property type="match status" value="4"/>
</dbReference>
<dbReference type="InterPro" id="IPR001584">
    <property type="entry name" value="Integrase_cat-core"/>
</dbReference>
<dbReference type="PANTHER" id="PTHR35046">
    <property type="entry name" value="ZINC KNUCKLE (CCHC-TYPE) FAMILY PROTEIN"/>
    <property type="match status" value="1"/>
</dbReference>
<evidence type="ECO:0000313" key="12">
    <source>
        <dbReference type="EMBL" id="KAG7564121.1"/>
    </source>
</evidence>
<dbReference type="CDD" id="cd00303">
    <property type="entry name" value="retropepsin_like"/>
    <property type="match status" value="2"/>
</dbReference>
<evidence type="ECO:0000256" key="9">
    <source>
        <dbReference type="SAM" id="MobiDB-lite"/>
    </source>
</evidence>
<evidence type="ECO:0000256" key="3">
    <source>
        <dbReference type="ARBA" id="ARBA00022722"/>
    </source>
</evidence>
<dbReference type="GO" id="GO:0004519">
    <property type="term" value="F:endonuclease activity"/>
    <property type="evidence" value="ECO:0007669"/>
    <property type="project" value="UniProtKB-KW"/>
</dbReference>
<dbReference type="Pfam" id="PF03732">
    <property type="entry name" value="Retrotrans_gag"/>
    <property type="match status" value="2"/>
</dbReference>
<dbReference type="PROSITE" id="PS50158">
    <property type="entry name" value="ZF_CCHC"/>
    <property type="match status" value="3"/>
</dbReference>
<organism evidence="12 13">
    <name type="scientific">Arabidopsis suecica</name>
    <name type="common">Swedish thale-cress</name>
    <name type="synonym">Cardaminopsis suecica</name>
    <dbReference type="NCBI Taxonomy" id="45249"/>
    <lineage>
        <taxon>Eukaryota</taxon>
        <taxon>Viridiplantae</taxon>
        <taxon>Streptophyta</taxon>
        <taxon>Embryophyta</taxon>
        <taxon>Tracheophyta</taxon>
        <taxon>Spermatophyta</taxon>
        <taxon>Magnoliopsida</taxon>
        <taxon>eudicotyledons</taxon>
        <taxon>Gunneridae</taxon>
        <taxon>Pentapetalae</taxon>
        <taxon>rosids</taxon>
        <taxon>malvids</taxon>
        <taxon>Brassicales</taxon>
        <taxon>Brassicaceae</taxon>
        <taxon>Camelineae</taxon>
        <taxon>Arabidopsis</taxon>
    </lineage>
</organism>
<dbReference type="Pfam" id="PF17921">
    <property type="entry name" value="Integrase_H2C2"/>
    <property type="match status" value="2"/>
</dbReference>
<keyword evidence="5" id="KW-0378">Hydrolase</keyword>
<protein>
    <submittedName>
        <fullName evidence="12">Aspartic peptidase domain superfamily</fullName>
    </submittedName>
</protein>
<keyword evidence="2" id="KW-0548">Nucleotidyltransferase</keyword>
<feature type="region of interest" description="Disordered" evidence="9">
    <location>
        <begin position="1"/>
        <end position="73"/>
    </location>
</feature>
<feature type="domain" description="CCHC-type" evidence="10">
    <location>
        <begin position="356"/>
        <end position="370"/>
    </location>
</feature>
<dbReference type="PROSITE" id="PS50994">
    <property type="entry name" value="INTEGRASE"/>
    <property type="match status" value="1"/>
</dbReference>
<keyword evidence="7" id="KW-0863">Zinc-finger</keyword>
<dbReference type="CDD" id="cd01647">
    <property type="entry name" value="RT_LTR"/>
    <property type="match status" value="1"/>
</dbReference>
<evidence type="ECO:0000256" key="7">
    <source>
        <dbReference type="PROSITE-ProRule" id="PRU00047"/>
    </source>
</evidence>
<feature type="region of interest" description="Disordered" evidence="9">
    <location>
        <begin position="2355"/>
        <end position="2417"/>
    </location>
</feature>
<gene>
    <name evidence="12" type="ORF">ISN44_As10g008840</name>
</gene>
<dbReference type="Pfam" id="PF00078">
    <property type="entry name" value="RVT_1"/>
    <property type="match status" value="1"/>
</dbReference>
<dbReference type="FunFam" id="1.10.340.70:FF:000001">
    <property type="entry name" value="Retrovirus-related Pol polyprotein from transposon gypsy-like Protein"/>
    <property type="match status" value="1"/>
</dbReference>
<feature type="domain" description="CCHC-type" evidence="10">
    <location>
        <begin position="1431"/>
        <end position="1446"/>
    </location>
</feature>
<feature type="region of interest" description="Disordered" evidence="9">
    <location>
        <begin position="1132"/>
        <end position="1211"/>
    </location>
</feature>
<reference evidence="12 13" key="1">
    <citation type="submission" date="2020-12" db="EMBL/GenBank/DDBJ databases">
        <title>Concerted genomic and epigenomic changes stabilize Arabidopsis allopolyploids.</title>
        <authorList>
            <person name="Chen Z."/>
        </authorList>
    </citation>
    <scope>NUCLEOTIDE SEQUENCE [LARGE SCALE GENOMIC DNA]</scope>
    <source>
        <strain evidence="12">As9502</strain>
        <tissue evidence="12">Leaf</tissue>
    </source>
</reference>
<evidence type="ECO:0000259" key="10">
    <source>
        <dbReference type="PROSITE" id="PS50158"/>
    </source>
</evidence>
<feature type="compositionally biased region" description="Basic and acidic residues" evidence="9">
    <location>
        <begin position="2400"/>
        <end position="2409"/>
    </location>
</feature>
<dbReference type="Pfam" id="PF24626">
    <property type="entry name" value="SH3_Tf2-1"/>
    <property type="match status" value="2"/>
</dbReference>
<keyword evidence="7" id="KW-0862">Zinc</keyword>
<dbReference type="GO" id="GO:0003676">
    <property type="term" value="F:nucleic acid binding"/>
    <property type="evidence" value="ECO:0007669"/>
    <property type="project" value="InterPro"/>
</dbReference>
<feature type="compositionally biased region" description="Basic and acidic residues" evidence="9">
    <location>
        <begin position="2371"/>
        <end position="2382"/>
    </location>
</feature>
<dbReference type="InterPro" id="IPR000477">
    <property type="entry name" value="RT_dom"/>
</dbReference>
<keyword evidence="7" id="KW-0479">Metal-binding</keyword>
<dbReference type="Pfam" id="PF17917">
    <property type="entry name" value="RT_RNaseH"/>
    <property type="match status" value="3"/>
</dbReference>
<evidence type="ECO:0000259" key="11">
    <source>
        <dbReference type="PROSITE" id="PS50994"/>
    </source>
</evidence>
<feature type="region of interest" description="Disordered" evidence="9">
    <location>
        <begin position="3571"/>
        <end position="3595"/>
    </location>
</feature>
<feature type="domain" description="Integrase catalytic" evidence="11">
    <location>
        <begin position="3280"/>
        <end position="3440"/>
    </location>
</feature>
<proteinExistence type="predicted"/>
<dbReference type="InterPro" id="IPR041373">
    <property type="entry name" value="RT_RNaseH"/>
</dbReference>
<name>A0A8T1ZVF7_ARASU</name>
<feature type="coiled-coil region" evidence="8">
    <location>
        <begin position="892"/>
        <end position="919"/>
    </location>
</feature>
<evidence type="ECO:0000313" key="13">
    <source>
        <dbReference type="Proteomes" id="UP000694251"/>
    </source>
</evidence>
<evidence type="ECO:0000256" key="5">
    <source>
        <dbReference type="ARBA" id="ARBA00022801"/>
    </source>
</evidence>
<keyword evidence="8" id="KW-0175">Coiled coil</keyword>
<sequence>MGKSNKSGKSKKDKGVVEETLVAEETQVTEETRVEATRDGTNPAGPVAGQKSPVHQTPENSCATDGKENPNALPSAQEQWDTIKAMMAQMAVLTKVLVPDPVVQVKENKTDADTDVDVEIVEVNLPSNSSRKRGDYLSLLEHISKLGTRHFTGNSDPIVADEWRTRLKRNFNSTRCPEDYRKDIAVHFLEGDAHNWWLTVEKRKDEEFNRLRRYVGRELEDEQSQVHRFIRGLRVEIRNHCLICTFNSVSELVERAAMIKIGIEEEKLMNREKFPNHSNQPSKPADKKQKWDKVDDTKSGTKHGECLTCGKNHGGICWKAIGACGRCGSKNHQIQNCPRMDPRQSKVLVEKPRTWYHCGKAGHFKRECPKLEVEKQAAQRVNRSGNGLPPPPKRQAIEPRVYELSEDANNARNFRAITGPIPSRLNSKREQLRYLKLCNRWHRRKWRKRLREHKLFAKLSKYSFWQKSIGFLGNIVSEQGVSVDPEKIKSIKDWPRPKNATEIRSFFGLAGYYRRFVKGFASMSQPMTRLTGKDTNVQWSEECENSFSELKAMLTSAPVLVLSEEGEPYMVYTDASITGLGCVLMQKGRVIAYASRQLRKHDGNYPTHDLEIAAVVFALKIWRSYLYGAKVQIFTDDKSLKYIFTQPELNLRQRRWMEFVADYDLDIAYHPGKANQVADDLSRRRFDVEAEKNQVDLVNMMGTLHLNALSKDLEPLGLGAADPVDLLSRIRLAQEKDEELTLGRRIIKRSTKHRTMMYRDLKRYHHWVGMKKDVAAWVAKCSTCQLVKAEHQVPSGLVQNLPMLEWKWDYVTMDFVTGLPTGIKSKHNAVWVVVARLTKSAHFIAIFETDGAEDIAASIGMLPYEALYGRACRTPLCWTPVGERMLFGPKIMDETTEKMKFLMIKLKEAQNRQKSYADKRRKELEYHVGDLVYLKAVTYKGKGRFSTRKKLSPRYVGPYKVIERVGAVAYKLKLPPKLDAFHKVFHVSQLRKCLSQHEERVEDVPSELKENLTVEANPIRIVDQMEKGTRRKKINLIKVLWNCGGREETTWETENKMKADFPKWFKEMASSTSCRVAQLSSGNCPTIGRLGGYGRTVGRLRMTVTNGRLWTEWAPSRERDLIGENLSGLRQSGSGSFKLMGKSNKSGKSKKDKGVVEESLVAEETQVTEETRVEATRDGTNPAGPVAGQKSSVHQTPENSCATDGKENPHTLPAAQEQWDTMKAMMAQMAALTKALVPDPVRGDYLSLLEHVSKLGTRHFTGSSDPIVVDEWRTRLKRNFNSTRCPEDYRKDIAVHFLEGDAHNWWLTVEKRKGNRTVWKYDEEFNRLRRYVGRELEDEQSQVRRFIRGLRVEIRNHCLIRTFNSVSELVERAAMIEIGIEEEQLMNREKFPNCSNQPSSGNGTSKDHEIHNCPRMDPGQSKVLVEEPRTCYHCGKAGHFKRECPKLEVEKQAAQRVNRSGSGLPPPPKRQAIAPRVYELSEDANNARNFRAITGTLYIGDIETHTLFDSGATHCFVSSEIVEKGGFKKEPNTEYGLVRAAGGQAMYPSSVVREISVVVNGVNIPTDLIVVQLKKHDVILGMDWLGKYRAHIDCHRGRIQFEREEGMLKFKGIRTTSGSLVISEIQAERMLEKGCEAYIATITTHEVRANAELKDILIANEFSDVFEAMSGLPPDRNAIRTNQCTDSLYEDDEWRFREFLDEFVFLFIDDILVYSKDWKTHQNHLRAVLERLREQKLFAKLSKCSFWQKSIGFLGHIVSEQGVFVDPEKIKSIKDWPRPKNATEIRSFLGLAGYYRRFVKDFASMSQPMTRLTGKHSNFQWSEECENSFSELKAMLTSAPVLVLPKEGEPYMVYTDASITGLGCVLMQNGSVIAYASRQLRKHKGNFPTHDLEMAAVVFALKIWRSYLYGAKVQILTDHKSLKYIFTQPELNLRQRRWMEFVADSDLDIAYHPRKANQVADALSRRRFDVEAEKNQVDLVNMMGTLHLNALSKDLEPLGLGAADQADLLSRICLAQEKDEELTLGRRIIKRSTKHRRMVSPLGRDEEGCSRMGCQVFDVPTCQGGTSSTKWISTKLTHALMEMGPCNDGLCYRAAYGDQVLVDFAYNNSYQASIGMSPYEALYGRACRTPLCWTPVGERMLFGPKIMDETTEKMKFLKIKLKEAQNRQKTMRISVVRSWNSNSASSTSCRIAQLSSGNCPTVGRLGGYGRTVGRLWMTVTNGGLWTEWAPSRERVSPITPSVYDETTANTTKPHEPEEQLVAEEQLEPEEALIVPAGPLTRSRSKKLNQAINGLLKELDKKQEDVAQISFVMITAEGTMVTSEDEESSTSSLEKRIMKSVTIAMATMLEEKLGALRLNQVNPEPNQRQRQHREEPRQDEEARNYYSHASSHNSQRRRQRERPPPRDPLGKIKLKIPAFHGTNNPDTYLEWEQKIDRRCAGDYPIETWNQLKTIMRKRFVPSYYHRDLHQRLRNLVQGSKTVEEYFKEMETLMLRADIQEDGEAVMSRFMGGLNREIQDRLETQHYVELDEMLHKADYKPFVKPKPLDPDPKGKGKEVTTRARDIRCFKCQGLGHYASDCSNKKIMILRDNGEVESEDERLEDDPMEESLEAPTKGELLVARRSLSVLTKAEEQAQRENLFHTRCLVKGKVCSLIIDGGSCTNVASRSMVEKLGLEVLKHPRPYSLQWLNKNGEMSVNEQVKVPLSIGKYQDEIVCDILPMDASYILLGHPWQSDRQVLHNGFTNRHTFEHNGRKTTLIPMTPHEIYLDQLSMEQRAIKPTEPIDTKGKNKVGHKNSLLFVFKETLTCSTNPEPVLPSKIKLVLQEFKDVFPEDNPIGLPPIRGIEHQINFVPGAALPNRPAYRTNPTETKELERQVNELMDKGHIRESMSPCAVPVLLVPKKDGSWRMCVDCRAINNIGEKLYANLKKCTFCTDNLVFLGFVVSGDGIKVDEEQVKAIREWPSPKNVSEVRSFHGLAGFYRRFVKDFSTIAAPLTEVIKKDVGFKWEAAQEDAFQTLKEKLTNSPVLILPNCMKTFEIECDASGLGIGAVLMQDHKPIAFFSEKLGGATLNYPTYDKELYALVRALQTWQHYLWPKEFVIHTDHESLKHLKGQQKLNKRHARWVEFIETFPYVIKYKKGKDNVVADALSRRYVLLTSLDARLLGFEQIKDLYANDSDFSKIFQSCEKFAFGKYYRHDGYLFFENRLCVPHSSLRELFLREAHGGGLMGHFGVAKTYKVMQEHFHWAHMKRDVERLCERCATCKQAKAKVQPHGLYTPLPIPLHPWNDISMDFVVGLPRTRTGKDSIFVVVDRFSKMAHFIPCHKTDDASHVASLFFREVVRLHGIPKTIVSDRDTKFLSYFWKTLWSKLGTRLLFSTTCHPQSDGQTEVVNRTLSTLLHVLIKKNLKTWEDCLPHVEFAYNHSVHSATKFSPFEIVYGFKPTSPLDLMPLPLSERSSLDGKKKADLVKQVHKKAKENLEARTKLYEKYANKGRREVIFNEGDQVWVHLRKERFPEERSSKLMPRIDGPFKVLKRINNNAYQLDLQGKYTVNGSFNVYDLLPYFADNSDLRSNPFQVGEDDETTANTTKPHEPEEQLVAEEQLEPEEALIVPAGPLTRSRSKKLNQAINGLLKELDKKQEDVAQISFVMITAEGVR</sequence>
<dbReference type="InterPro" id="IPR005162">
    <property type="entry name" value="Retrotrans_gag_dom"/>
</dbReference>
<evidence type="ECO:0000256" key="1">
    <source>
        <dbReference type="ARBA" id="ARBA00022679"/>
    </source>
</evidence>
<dbReference type="Pfam" id="PF08284">
    <property type="entry name" value="RVP_2"/>
    <property type="match status" value="1"/>
</dbReference>
<evidence type="ECO:0000256" key="2">
    <source>
        <dbReference type="ARBA" id="ARBA00022695"/>
    </source>
</evidence>
<accession>A0A8T1ZVF7</accession>
<evidence type="ECO:0000256" key="6">
    <source>
        <dbReference type="ARBA" id="ARBA00022918"/>
    </source>
</evidence>
<keyword evidence="4" id="KW-0255">Endonuclease</keyword>
<feature type="compositionally biased region" description="Polar residues" evidence="9">
    <location>
        <begin position="1189"/>
        <end position="1202"/>
    </location>
</feature>
<keyword evidence="3" id="KW-0540">Nuclease</keyword>
<keyword evidence="13" id="KW-1185">Reference proteome</keyword>
<dbReference type="CDD" id="cd09274">
    <property type="entry name" value="RNase_HI_RT_Ty3"/>
    <property type="match status" value="3"/>
</dbReference>
<dbReference type="GO" id="GO:0003964">
    <property type="term" value="F:RNA-directed DNA polymerase activity"/>
    <property type="evidence" value="ECO:0007669"/>
    <property type="project" value="UniProtKB-KW"/>
</dbReference>
<evidence type="ECO:0000256" key="8">
    <source>
        <dbReference type="SAM" id="Coils"/>
    </source>
</evidence>
<dbReference type="PANTHER" id="PTHR35046:SF9">
    <property type="entry name" value="RNA-DIRECTED DNA POLYMERASE"/>
    <property type="match status" value="1"/>
</dbReference>
<feature type="region of interest" description="Disordered" evidence="9">
    <location>
        <begin position="1392"/>
        <end position="1411"/>
    </location>
</feature>
<dbReference type="GO" id="GO:0015074">
    <property type="term" value="P:DNA integration"/>
    <property type="evidence" value="ECO:0007669"/>
    <property type="project" value="InterPro"/>
</dbReference>
<dbReference type="GO" id="GO:0008270">
    <property type="term" value="F:zinc ion binding"/>
    <property type="evidence" value="ECO:0007669"/>
    <property type="project" value="UniProtKB-KW"/>
</dbReference>
<dbReference type="Pfam" id="PF00098">
    <property type="entry name" value="zf-CCHC"/>
    <property type="match status" value="3"/>
</dbReference>
<dbReference type="Proteomes" id="UP000694251">
    <property type="component" value="Chromosome 10"/>
</dbReference>
<dbReference type="OrthoDB" id="1742120at2759"/>
<dbReference type="FunFam" id="3.30.420.10:FF:000032">
    <property type="entry name" value="Retrovirus-related Pol polyprotein from transposon 297-like Protein"/>
    <property type="match status" value="1"/>
</dbReference>
<dbReference type="InterPro" id="IPR001878">
    <property type="entry name" value="Znf_CCHC"/>
</dbReference>
<feature type="compositionally biased region" description="Basic residues" evidence="9">
    <location>
        <begin position="1"/>
        <end position="12"/>
    </location>
</feature>
<feature type="domain" description="CCHC-type" evidence="10">
    <location>
        <begin position="2565"/>
        <end position="2581"/>
    </location>
</feature>
<feature type="compositionally biased region" description="Basic and acidic residues" evidence="9">
    <location>
        <begin position="284"/>
        <end position="302"/>
    </location>
</feature>
<dbReference type="FunFam" id="3.30.70.270:FF:000020">
    <property type="entry name" value="Transposon Tf2-6 polyprotein-like Protein"/>
    <property type="match status" value="3"/>
</dbReference>
<evidence type="ECO:0000256" key="4">
    <source>
        <dbReference type="ARBA" id="ARBA00022759"/>
    </source>
</evidence>
<dbReference type="GO" id="GO:0016787">
    <property type="term" value="F:hydrolase activity"/>
    <property type="evidence" value="ECO:0007669"/>
    <property type="project" value="UniProtKB-KW"/>
</dbReference>
<comment type="caution">
    <text evidence="12">The sequence shown here is derived from an EMBL/GenBank/DDBJ whole genome shotgun (WGS) entry which is preliminary data.</text>
</comment>
<keyword evidence="6" id="KW-0695">RNA-directed DNA polymerase</keyword>
<dbReference type="EMBL" id="JAEFBJ010000010">
    <property type="protein sequence ID" value="KAG7564121.1"/>
    <property type="molecule type" value="Genomic_DNA"/>
</dbReference>
<keyword evidence="1" id="KW-0808">Transferase</keyword>
<feature type="compositionally biased region" description="Polar residues" evidence="9">
    <location>
        <begin position="53"/>
        <end position="63"/>
    </location>
</feature>